<organism evidence="8 9">
    <name type="scientific">Orenia metallireducens</name>
    <dbReference type="NCBI Taxonomy" id="1413210"/>
    <lineage>
        <taxon>Bacteria</taxon>
        <taxon>Bacillati</taxon>
        <taxon>Bacillota</taxon>
        <taxon>Clostridia</taxon>
        <taxon>Halanaerobiales</taxon>
        <taxon>Halobacteroidaceae</taxon>
        <taxon>Orenia</taxon>
    </lineage>
</organism>
<dbReference type="PROSITE" id="PS51918">
    <property type="entry name" value="RADICAL_SAM"/>
    <property type="match status" value="1"/>
</dbReference>
<dbReference type="InterPro" id="IPR058240">
    <property type="entry name" value="rSAM_sf"/>
</dbReference>
<keyword evidence="3" id="KW-0479">Metal-binding</keyword>
<evidence type="ECO:0000256" key="1">
    <source>
        <dbReference type="ARBA" id="ARBA00001966"/>
    </source>
</evidence>
<dbReference type="SFLD" id="SFLDG01123">
    <property type="entry name" value="methyltransferase_(Class_B)"/>
    <property type="match status" value="1"/>
</dbReference>
<proteinExistence type="predicted"/>
<reference evidence="9" key="1">
    <citation type="submission" date="2017-09" db="EMBL/GenBank/DDBJ databases">
        <authorList>
            <person name="Varghese N."/>
            <person name="Submissions S."/>
        </authorList>
    </citation>
    <scope>NUCLEOTIDE SEQUENCE [LARGE SCALE GENOMIC DNA]</scope>
    <source>
        <strain evidence="9">MSL47</strain>
    </source>
</reference>
<evidence type="ECO:0000313" key="8">
    <source>
        <dbReference type="EMBL" id="SNY41915.1"/>
    </source>
</evidence>
<dbReference type="GO" id="GO:0046872">
    <property type="term" value="F:metal ion binding"/>
    <property type="evidence" value="ECO:0007669"/>
    <property type="project" value="UniProtKB-KW"/>
</dbReference>
<dbReference type="InterPro" id="IPR007197">
    <property type="entry name" value="rSAM"/>
</dbReference>
<dbReference type="InterPro" id="IPR006158">
    <property type="entry name" value="Cobalamin-bd"/>
</dbReference>
<evidence type="ECO:0000256" key="3">
    <source>
        <dbReference type="ARBA" id="ARBA00022723"/>
    </source>
</evidence>
<evidence type="ECO:0000256" key="2">
    <source>
        <dbReference type="ARBA" id="ARBA00022691"/>
    </source>
</evidence>
<protein>
    <submittedName>
        <fullName evidence="8">Radical SAM superfamily enzyme YgiQ, UPF0313 family</fullName>
    </submittedName>
</protein>
<dbReference type="CDD" id="cd02068">
    <property type="entry name" value="radical_SAM_B12_BD"/>
    <property type="match status" value="1"/>
</dbReference>
<keyword evidence="4" id="KW-0408">Iron</keyword>
<dbReference type="Pfam" id="PF02310">
    <property type="entry name" value="B12-binding"/>
    <property type="match status" value="1"/>
</dbReference>
<accession>A0A285I1S2</accession>
<dbReference type="Proteomes" id="UP000219573">
    <property type="component" value="Unassembled WGS sequence"/>
</dbReference>
<gene>
    <name evidence="8" type="ORF">SAMN06265827_1298</name>
</gene>
<dbReference type="SMART" id="SM00729">
    <property type="entry name" value="Elp3"/>
    <property type="match status" value="1"/>
</dbReference>
<dbReference type="Gene3D" id="3.80.30.20">
    <property type="entry name" value="tm_1862 like domain"/>
    <property type="match status" value="1"/>
</dbReference>
<keyword evidence="9" id="KW-1185">Reference proteome</keyword>
<dbReference type="InterPro" id="IPR006638">
    <property type="entry name" value="Elp3/MiaA/NifB-like_rSAM"/>
</dbReference>
<dbReference type="AlphaFoldDB" id="A0A285I1S2"/>
<dbReference type="InterPro" id="IPR051198">
    <property type="entry name" value="BchE-like"/>
</dbReference>
<dbReference type="GO" id="GO:0051539">
    <property type="term" value="F:4 iron, 4 sulfur cluster binding"/>
    <property type="evidence" value="ECO:0007669"/>
    <property type="project" value="UniProtKB-KW"/>
</dbReference>
<keyword evidence="5" id="KW-0411">Iron-sulfur</keyword>
<evidence type="ECO:0000313" key="9">
    <source>
        <dbReference type="Proteomes" id="UP000219573"/>
    </source>
</evidence>
<feature type="domain" description="B12-binding" evidence="6">
    <location>
        <begin position="1"/>
        <end position="139"/>
    </location>
</feature>
<keyword evidence="2" id="KW-0949">S-adenosyl-L-methionine</keyword>
<dbReference type="SUPFAM" id="SSF52242">
    <property type="entry name" value="Cobalamin (vitamin B12)-binding domain"/>
    <property type="match status" value="1"/>
</dbReference>
<dbReference type="PROSITE" id="PS51332">
    <property type="entry name" value="B12_BINDING"/>
    <property type="match status" value="1"/>
</dbReference>
<dbReference type="CDD" id="cd01335">
    <property type="entry name" value="Radical_SAM"/>
    <property type="match status" value="1"/>
</dbReference>
<dbReference type="Pfam" id="PF04055">
    <property type="entry name" value="Radical_SAM"/>
    <property type="match status" value="1"/>
</dbReference>
<evidence type="ECO:0000259" key="7">
    <source>
        <dbReference type="PROSITE" id="PS51918"/>
    </source>
</evidence>
<sequence>MKKIALVVPRSYNPKRTYSEYPLGVGYIGTLLKDAGYEVRIFDQNLEFRNNKRLVEELDKYAPFLIGFSIITPTYPTAKEIIDLLKADGCESHLIAGGVHATLFPKDLVEDGFDIVMKGEGETIIVPLAKNLETGKSIIDFPGIVYRDNDRIMENNKKQILTDVNELPLIDRSIYNLDLYTHHSMVGSRGCPYKCKFCCNYSGVMLNKGFSVRCVENVIQEMIYINQHYGAKNIFFVDDIFLLKKSRILEFCNSIIEKDFNISWIGQMRVDTIDEEIAYKLKEANCEKIYFGVESGSNKILTNIGKRFNRNKIIQGIRYAKEAGLRVKTGWVYGLPGDLKEQYKSISLMLETKPNEISIHQLIPFPGTEYYNNPSKYGINIADPKDFKEFCYGGLNRNISFDYLSQSQYLKLLEDTIDSLNKAGYVSSDQSKGGSDYIYTTPLNKYSITEFDK</sequence>
<dbReference type="SFLD" id="SFLDG01082">
    <property type="entry name" value="B12-binding_domain_containing"/>
    <property type="match status" value="1"/>
</dbReference>
<dbReference type="SUPFAM" id="SSF102114">
    <property type="entry name" value="Radical SAM enzymes"/>
    <property type="match status" value="1"/>
</dbReference>
<dbReference type="InterPro" id="IPR023404">
    <property type="entry name" value="rSAM_horseshoe"/>
</dbReference>
<dbReference type="InterPro" id="IPR036724">
    <property type="entry name" value="Cobalamin-bd_sf"/>
</dbReference>
<dbReference type="RefSeq" id="WP_172431977.1">
    <property type="nucleotide sequence ID" value="NZ_OBDZ01000029.1"/>
</dbReference>
<feature type="domain" description="Radical SAM core" evidence="7">
    <location>
        <begin position="177"/>
        <end position="402"/>
    </location>
</feature>
<dbReference type="Gene3D" id="3.40.50.280">
    <property type="entry name" value="Cobalamin-binding domain"/>
    <property type="match status" value="1"/>
</dbReference>
<dbReference type="EMBL" id="OBDZ01000029">
    <property type="protein sequence ID" value="SNY41915.1"/>
    <property type="molecule type" value="Genomic_DNA"/>
</dbReference>
<dbReference type="GO" id="GO:0003824">
    <property type="term" value="F:catalytic activity"/>
    <property type="evidence" value="ECO:0007669"/>
    <property type="project" value="InterPro"/>
</dbReference>
<dbReference type="PANTHER" id="PTHR43409">
    <property type="entry name" value="ANAEROBIC MAGNESIUM-PROTOPORPHYRIN IX MONOMETHYL ESTER CYCLASE-RELATED"/>
    <property type="match status" value="1"/>
</dbReference>
<dbReference type="InterPro" id="IPR034466">
    <property type="entry name" value="Methyltransferase_Class_B"/>
</dbReference>
<evidence type="ECO:0000259" key="6">
    <source>
        <dbReference type="PROSITE" id="PS51332"/>
    </source>
</evidence>
<name>A0A285I1S2_9FIRM</name>
<dbReference type="GO" id="GO:0031419">
    <property type="term" value="F:cobalamin binding"/>
    <property type="evidence" value="ECO:0007669"/>
    <property type="project" value="InterPro"/>
</dbReference>
<dbReference type="SFLD" id="SFLDS00029">
    <property type="entry name" value="Radical_SAM"/>
    <property type="match status" value="1"/>
</dbReference>
<evidence type="ECO:0000256" key="4">
    <source>
        <dbReference type="ARBA" id="ARBA00023004"/>
    </source>
</evidence>
<evidence type="ECO:0000256" key="5">
    <source>
        <dbReference type="ARBA" id="ARBA00023014"/>
    </source>
</evidence>
<comment type="cofactor">
    <cofactor evidence="1">
        <name>[4Fe-4S] cluster</name>
        <dbReference type="ChEBI" id="CHEBI:49883"/>
    </cofactor>
</comment>